<feature type="domain" description="Protein kinase" evidence="23">
    <location>
        <begin position="518"/>
        <end position="833"/>
    </location>
</feature>
<dbReference type="CDD" id="cd14135">
    <property type="entry name" value="STKc_PRP4"/>
    <property type="match status" value="1"/>
</dbReference>
<evidence type="ECO:0000256" key="18">
    <source>
        <dbReference type="ARBA" id="ARBA00023596"/>
    </source>
</evidence>
<evidence type="ECO:0000256" key="1">
    <source>
        <dbReference type="ARBA" id="ARBA00004123"/>
    </source>
</evidence>
<dbReference type="EnsemblPlants" id="PGSC0003DMT400053226">
    <property type="protein sequence ID" value="PGSC0003DMT400053226"/>
    <property type="gene ID" value="PGSC0003DMG400020660"/>
</dbReference>
<keyword evidence="9" id="KW-0808">Transferase</keyword>
<keyword evidence="4" id="KW-0158">Chromosome</keyword>
<dbReference type="PROSITE" id="PS50011">
    <property type="entry name" value="PROTEIN_KINASE_DOM"/>
    <property type="match status" value="1"/>
</dbReference>
<evidence type="ECO:0000256" key="19">
    <source>
        <dbReference type="ARBA" id="ARBA00023637"/>
    </source>
</evidence>
<dbReference type="PANTHER" id="PTHR24058">
    <property type="entry name" value="DUAL SPECIFICITY PROTEIN KINASE"/>
    <property type="match status" value="1"/>
</dbReference>
<evidence type="ECO:0000256" key="5">
    <source>
        <dbReference type="ARBA" id="ARBA00022499"/>
    </source>
</evidence>
<comment type="subunit">
    <text evidence="21">Interacts with CLK1 C-terminus. Associates with the U5 snRNP and NCOR1 deacetylase complexes. Identified in the spliceosome C complex.</text>
</comment>
<feature type="compositionally biased region" description="Basic and acidic residues" evidence="22">
    <location>
        <begin position="111"/>
        <end position="208"/>
    </location>
</feature>
<evidence type="ECO:0000313" key="24">
    <source>
        <dbReference type="EnsemblPlants" id="PGSC0003DMT400053226"/>
    </source>
</evidence>
<evidence type="ECO:0000256" key="21">
    <source>
        <dbReference type="ARBA" id="ARBA00046964"/>
    </source>
</evidence>
<dbReference type="PROSITE" id="PS00108">
    <property type="entry name" value="PROTEIN_KINASE_ST"/>
    <property type="match status" value="1"/>
</dbReference>
<keyword evidence="13" id="KW-0067">ATP-binding</keyword>
<feature type="compositionally biased region" description="Polar residues" evidence="22">
    <location>
        <begin position="1"/>
        <end position="11"/>
    </location>
</feature>
<dbReference type="GO" id="GO:0005524">
    <property type="term" value="F:ATP binding"/>
    <property type="evidence" value="ECO:0007669"/>
    <property type="project" value="UniProtKB-KW"/>
</dbReference>
<dbReference type="GO" id="GO:0005694">
    <property type="term" value="C:chromosome"/>
    <property type="evidence" value="ECO:0007669"/>
    <property type="project" value="UniProtKB-SubCell"/>
</dbReference>
<dbReference type="FunFam" id="1.10.510.10:FF:000078">
    <property type="entry name" value="Serine/threonine-protein kinase PRP4 homolog"/>
    <property type="match status" value="1"/>
</dbReference>
<dbReference type="InParanoid" id="M1BUM6"/>
<dbReference type="AlphaFoldDB" id="M1BUM6"/>
<evidence type="ECO:0000256" key="14">
    <source>
        <dbReference type="ARBA" id="ARBA00022843"/>
    </source>
</evidence>
<feature type="compositionally biased region" description="Basic and acidic residues" evidence="22">
    <location>
        <begin position="279"/>
        <end position="297"/>
    </location>
</feature>
<dbReference type="InterPro" id="IPR000719">
    <property type="entry name" value="Prot_kinase_dom"/>
</dbReference>
<evidence type="ECO:0000256" key="12">
    <source>
        <dbReference type="ARBA" id="ARBA00022777"/>
    </source>
</evidence>
<reference evidence="24" key="2">
    <citation type="submission" date="2015-06" db="UniProtKB">
        <authorList>
            <consortium name="EnsemblPlants"/>
        </authorList>
    </citation>
    <scope>IDENTIFICATION</scope>
    <source>
        <strain evidence="24">DM1-3 516 R44</strain>
    </source>
</reference>
<dbReference type="GO" id="GO:0004674">
    <property type="term" value="F:protein serine/threonine kinase activity"/>
    <property type="evidence" value="ECO:0000318"/>
    <property type="project" value="GO_Central"/>
</dbReference>
<dbReference type="FunFam" id="3.30.200.20:FF:000123">
    <property type="entry name" value="serine/threonine-protein kinase PRP4 homolog"/>
    <property type="match status" value="1"/>
</dbReference>
<proteinExistence type="inferred from homology"/>
<feature type="compositionally biased region" description="Basic and acidic residues" evidence="22">
    <location>
        <begin position="306"/>
        <end position="321"/>
    </location>
</feature>
<evidence type="ECO:0000256" key="15">
    <source>
        <dbReference type="ARBA" id="ARBA00022990"/>
    </source>
</evidence>
<evidence type="ECO:0000256" key="2">
    <source>
        <dbReference type="ARBA" id="ARBA00004286"/>
    </source>
</evidence>
<dbReference type="STRING" id="4113.M1BUM6"/>
<evidence type="ECO:0000256" key="11">
    <source>
        <dbReference type="ARBA" id="ARBA00022741"/>
    </source>
</evidence>
<keyword evidence="11" id="KW-0547">Nucleotide-binding</keyword>
<keyword evidence="7" id="KW-0597">Phosphoprotein</keyword>
<keyword evidence="12" id="KW-0418">Kinase</keyword>
<evidence type="ECO:0000256" key="16">
    <source>
        <dbReference type="ARBA" id="ARBA00023187"/>
    </source>
</evidence>
<keyword evidence="5" id="KW-1017">Isopeptide bond</keyword>
<keyword evidence="10" id="KW-0747">Spliceosome</keyword>
<dbReference type="eggNOG" id="KOG0670">
    <property type="taxonomic scope" value="Eukaryota"/>
</dbReference>
<keyword evidence="6" id="KW-0723">Serine/threonine-protein kinase</keyword>
<evidence type="ECO:0000256" key="10">
    <source>
        <dbReference type="ARBA" id="ARBA00022728"/>
    </source>
</evidence>
<dbReference type="PaxDb" id="4113-PGSC0003DMT400053226"/>
<comment type="similarity">
    <text evidence="18">Belongs to the protein kinase superfamily. CMGC Ser/Thr protein kinase family.</text>
</comment>
<evidence type="ECO:0000256" key="6">
    <source>
        <dbReference type="ARBA" id="ARBA00022527"/>
    </source>
</evidence>
<keyword evidence="8" id="KW-0507">mRNA processing</keyword>
<feature type="compositionally biased region" description="Basic and acidic residues" evidence="22">
    <location>
        <begin position="215"/>
        <end position="230"/>
    </location>
</feature>
<dbReference type="GO" id="GO:0005681">
    <property type="term" value="C:spliceosomal complex"/>
    <property type="evidence" value="ECO:0007669"/>
    <property type="project" value="UniProtKB-KW"/>
</dbReference>
<feature type="compositionally biased region" description="Basic and acidic residues" evidence="22">
    <location>
        <begin position="240"/>
        <end position="261"/>
    </location>
</feature>
<dbReference type="InterPro" id="IPR011009">
    <property type="entry name" value="Kinase-like_dom_sf"/>
</dbReference>
<dbReference type="InterPro" id="IPR050494">
    <property type="entry name" value="Ser_Thr_dual-spec_kinase"/>
</dbReference>
<dbReference type="Gramene" id="PGSC0003DMT400053226">
    <property type="protein sequence ID" value="PGSC0003DMT400053226"/>
    <property type="gene ID" value="PGSC0003DMG400020660"/>
</dbReference>
<reference evidence="25" key="1">
    <citation type="journal article" date="2011" name="Nature">
        <title>Genome sequence and analysis of the tuber crop potato.</title>
        <authorList>
            <consortium name="The Potato Genome Sequencing Consortium"/>
        </authorList>
    </citation>
    <scope>NUCLEOTIDE SEQUENCE [LARGE SCALE GENOMIC DNA]</scope>
    <source>
        <strain evidence="25">cv. DM1-3 516 R44</strain>
    </source>
</reference>
<evidence type="ECO:0000256" key="4">
    <source>
        <dbReference type="ARBA" id="ARBA00022454"/>
    </source>
</evidence>
<name>M1BUM6_SOLTU</name>
<dbReference type="ExpressionAtlas" id="M1BUM6">
    <property type="expression patterns" value="baseline"/>
</dbReference>
<evidence type="ECO:0000256" key="17">
    <source>
        <dbReference type="ARBA" id="ARBA00023242"/>
    </source>
</evidence>
<dbReference type="PANTHER" id="PTHR24058:SF103">
    <property type="entry name" value="SERINE_THREONINE-PROTEIN KINASE PRP4 HOMOLOG"/>
    <property type="match status" value="1"/>
</dbReference>
<organism evidence="24 25">
    <name type="scientific">Solanum tuberosum</name>
    <name type="common">Potato</name>
    <dbReference type="NCBI Taxonomy" id="4113"/>
    <lineage>
        <taxon>Eukaryota</taxon>
        <taxon>Viridiplantae</taxon>
        <taxon>Streptophyta</taxon>
        <taxon>Embryophyta</taxon>
        <taxon>Tracheophyta</taxon>
        <taxon>Spermatophyta</taxon>
        <taxon>Magnoliopsida</taxon>
        <taxon>eudicotyledons</taxon>
        <taxon>Gunneridae</taxon>
        <taxon>Pentapetalae</taxon>
        <taxon>asterids</taxon>
        <taxon>lamiids</taxon>
        <taxon>Solanales</taxon>
        <taxon>Solanaceae</taxon>
        <taxon>Solanoideae</taxon>
        <taxon>Solaneae</taxon>
        <taxon>Solanum</taxon>
    </lineage>
</organism>
<dbReference type="InterPro" id="IPR044092">
    <property type="entry name" value="STKc_PRP4"/>
</dbReference>
<evidence type="ECO:0000256" key="20">
    <source>
        <dbReference type="ARBA" id="ARBA00031858"/>
    </source>
</evidence>
<dbReference type="EC" id="2.7.11.1" evidence="3"/>
<evidence type="ECO:0000256" key="8">
    <source>
        <dbReference type="ARBA" id="ARBA00022664"/>
    </source>
</evidence>
<dbReference type="Proteomes" id="UP000011115">
    <property type="component" value="Unassembled WGS sequence"/>
</dbReference>
<dbReference type="GO" id="GO:0045292">
    <property type="term" value="P:mRNA cis splicing, via spliceosome"/>
    <property type="evidence" value="ECO:0007669"/>
    <property type="project" value="InterPro"/>
</dbReference>
<evidence type="ECO:0000313" key="25">
    <source>
        <dbReference type="Proteomes" id="UP000011115"/>
    </source>
</evidence>
<evidence type="ECO:0000256" key="13">
    <source>
        <dbReference type="ARBA" id="ARBA00022840"/>
    </source>
</evidence>
<feature type="region of interest" description="Disordered" evidence="22">
    <location>
        <begin position="37"/>
        <end position="85"/>
    </location>
</feature>
<feature type="compositionally biased region" description="Basic residues" evidence="22">
    <location>
        <begin position="39"/>
        <end position="49"/>
    </location>
</feature>
<evidence type="ECO:0000256" key="9">
    <source>
        <dbReference type="ARBA" id="ARBA00022679"/>
    </source>
</evidence>
<dbReference type="SUPFAM" id="SSF56112">
    <property type="entry name" value="Protein kinase-like (PK-like)"/>
    <property type="match status" value="1"/>
</dbReference>
<evidence type="ECO:0000256" key="7">
    <source>
        <dbReference type="ARBA" id="ARBA00022553"/>
    </source>
</evidence>
<feature type="region of interest" description="Disordered" evidence="22">
    <location>
        <begin position="106"/>
        <end position="376"/>
    </location>
</feature>
<keyword evidence="25" id="KW-1185">Reference proteome</keyword>
<dbReference type="Gene3D" id="1.10.510.10">
    <property type="entry name" value="Transferase(Phosphotransferase) domain 1"/>
    <property type="match status" value="1"/>
</dbReference>
<comment type="subcellular location">
    <subcellularLocation>
        <location evidence="2">Chromosome</location>
    </subcellularLocation>
    <subcellularLocation>
        <location evidence="1">Nucleus</location>
    </subcellularLocation>
</comment>
<evidence type="ECO:0000256" key="3">
    <source>
        <dbReference type="ARBA" id="ARBA00012513"/>
    </source>
</evidence>
<dbReference type="OMA" id="MEREVYT"/>
<accession>M1BUM6</accession>
<dbReference type="Pfam" id="PF00069">
    <property type="entry name" value="Pkinase"/>
    <property type="match status" value="1"/>
</dbReference>
<dbReference type="Gene3D" id="3.30.200.20">
    <property type="entry name" value="Phosphorylase Kinase, domain 1"/>
    <property type="match status" value="1"/>
</dbReference>
<keyword evidence="16" id="KW-0508">mRNA splicing</keyword>
<evidence type="ECO:0000259" key="23">
    <source>
        <dbReference type="PROSITE" id="PS50011"/>
    </source>
</evidence>
<sequence length="836" mass="97334">MARNCRTSDGEPQTPEEGEIIDDVPVNASYVIELDSKPRKVQVSRKHKSSKDYYASDLQVERKPGKRHRVSSSQNEVNESHRGRWQSESILEEYAYEMEREVYTSNLDDDITGHFRDYHHGYRESSKEHKSSYSRRMREKDRERELERERERERGREKKREKAQYEEQKYEREREERGRRKRDRESRGPSREDRDRYNDRSSRQWKFDDLDDDGNAYHRRYETDNERDRAANLLKFGKQKTQETESEKPKRDEVEQKDYQEKIAFQLAQQEEEEEDELDRIKEESRRRRQAILEKYKNQPSQKSGDNAEVHVNRSTEKHAAGDSAVPEPIDGPTNGANVHGDEPTFYSGKSPLPGGHNADEKASGAGGLGQGTPEFSTEELVKTLEKKIERLQQQPQFSTEELVKELSKQKENFKQHQQEHEDGVKQQFPTEELVKELAKQLEYLQQHQPEYNDQVKQQSERSADMFCDDIFGESPAAIPKMGKGDGMPTERNCLHDNWNDLEGYYRYRFGEILDGRYEILAAHGKGVFSTVVRAKDLKARPGDPTEVAIKIIRNNDTMYKAGMEELVILKKLVAADPKDKRRCVHLISSFKYRNHLCLVFESLWMNLRGLQKKFGRNIGLSLDVVRLYAKQLFSALKHLKSCGVLHCDIKPDNILVNEAKDKLKLCVFGNAMFAGKNEITPYLVSRFYRAPEIILGLSYDHPMDIWSVGCCLFELYAGKVLFPGRSNNDMLRLHMELKGPFPKKMLRKGAFTYQHFDQDLNFLATEEDPVTKKAIRKLIVNIKPKDISSVISGDPGEELKMLAHFKDLMERIFVLDPLRRITVSQALEHPFITKK</sequence>
<feature type="region of interest" description="Disordered" evidence="22">
    <location>
        <begin position="1"/>
        <end position="24"/>
    </location>
</feature>
<dbReference type="FunCoup" id="M1BUM6">
    <property type="interactions" value="3023"/>
</dbReference>
<keyword evidence="14" id="KW-0832">Ubl conjugation</keyword>
<keyword evidence="15" id="KW-0007">Acetylation</keyword>
<keyword evidence="17" id="KW-0539">Nucleus</keyword>
<evidence type="ECO:0000256" key="22">
    <source>
        <dbReference type="SAM" id="MobiDB-lite"/>
    </source>
</evidence>
<dbReference type="SMART" id="SM00220">
    <property type="entry name" value="S_TKc"/>
    <property type="match status" value="1"/>
</dbReference>
<dbReference type="InterPro" id="IPR008271">
    <property type="entry name" value="Ser/Thr_kinase_AS"/>
</dbReference>
<protein>
    <recommendedName>
        <fullName evidence="19">Serine/threonine-protein kinase PRP4 homolog</fullName>
        <ecNumber evidence="3">2.7.11.1</ecNumber>
    </recommendedName>
    <alternativeName>
        <fullName evidence="20">PRP4 pre-mRNA-processing factor 4 homolog</fullName>
    </alternativeName>
</protein>